<evidence type="ECO:0000313" key="3">
    <source>
        <dbReference type="EMBL" id="GID73341.1"/>
    </source>
</evidence>
<keyword evidence="1" id="KW-0175">Coiled coil</keyword>
<dbReference type="Proteomes" id="UP000609879">
    <property type="component" value="Unassembled WGS sequence"/>
</dbReference>
<feature type="compositionally biased region" description="Basic and acidic residues" evidence="2">
    <location>
        <begin position="41"/>
        <end position="51"/>
    </location>
</feature>
<keyword evidence="4" id="KW-1185">Reference proteome</keyword>
<evidence type="ECO:0000313" key="4">
    <source>
        <dbReference type="Proteomes" id="UP000609879"/>
    </source>
</evidence>
<comment type="caution">
    <text evidence="3">The sequence shown here is derived from an EMBL/GenBank/DDBJ whole genome shotgun (WGS) entry which is preliminary data.</text>
</comment>
<organism evidence="3 4">
    <name type="scientific">Paractinoplanes deccanensis</name>
    <dbReference type="NCBI Taxonomy" id="113561"/>
    <lineage>
        <taxon>Bacteria</taxon>
        <taxon>Bacillati</taxon>
        <taxon>Actinomycetota</taxon>
        <taxon>Actinomycetes</taxon>
        <taxon>Micromonosporales</taxon>
        <taxon>Micromonosporaceae</taxon>
        <taxon>Paractinoplanes</taxon>
    </lineage>
</organism>
<evidence type="ECO:0000256" key="1">
    <source>
        <dbReference type="SAM" id="Coils"/>
    </source>
</evidence>
<evidence type="ECO:0008006" key="5">
    <source>
        <dbReference type="Google" id="ProtNLM"/>
    </source>
</evidence>
<dbReference type="EMBL" id="BOMI01000033">
    <property type="protein sequence ID" value="GID73341.1"/>
    <property type="molecule type" value="Genomic_DNA"/>
</dbReference>
<feature type="coiled-coil region" evidence="1">
    <location>
        <begin position="454"/>
        <end position="481"/>
    </location>
</feature>
<gene>
    <name evidence="3" type="ORF">Ade02nite_19820</name>
</gene>
<accession>A0ABQ3Y007</accession>
<feature type="coiled-coil region" evidence="1">
    <location>
        <begin position="340"/>
        <end position="420"/>
    </location>
</feature>
<protein>
    <recommendedName>
        <fullName evidence="5">Tape measure protein</fullName>
    </recommendedName>
</protein>
<name>A0ABQ3Y007_9ACTN</name>
<feature type="region of interest" description="Disordered" evidence="2">
    <location>
        <begin position="41"/>
        <end position="76"/>
    </location>
</feature>
<evidence type="ECO:0000256" key="2">
    <source>
        <dbReference type="SAM" id="MobiDB-lite"/>
    </source>
</evidence>
<dbReference type="RefSeq" id="WP_203761266.1">
    <property type="nucleotide sequence ID" value="NZ_BAAABO010000029.1"/>
</dbReference>
<reference evidence="3 4" key="1">
    <citation type="submission" date="2021-01" db="EMBL/GenBank/DDBJ databases">
        <title>Whole genome shotgun sequence of Actinoplanes deccanensis NBRC 13994.</title>
        <authorList>
            <person name="Komaki H."/>
            <person name="Tamura T."/>
        </authorList>
    </citation>
    <scope>NUCLEOTIDE SEQUENCE [LARGE SCALE GENOMIC DNA]</scope>
    <source>
        <strain evidence="3 4">NBRC 13994</strain>
    </source>
</reference>
<proteinExistence type="predicted"/>
<sequence length="1206" mass="125924">MTSPASVGEVSVEIVGDMRDLAKEIRKRTEEALKDSKLGDKIRDSVGKDPIKVPVTPDLDPDGIPEQTKKSKIPPVKVPVDPLMQAFVAEVKRQTNALAKQVNAQLPIGADTSELRNELGDELKAIAATVRAEIPVEPESKEQFQRDLQAQLDEVSARLKASVRVDADTSQVPAEVAATPIPDVEVDVEPDTGAFEPKLRAAVASAAARIRQTVRVDVDVDRGGSGGNRIGATLQSALGAAGALGGALSAAVSSAGGLAASLGPVVGILAAISAAATLLAPALAAAAGAAAAIPAALSGVGAAVGTLALGFSGIADAFKPSTGGGGGGAAGQAANQARQIAAASRQVEAARRGIVAANRQVQASERALAAALRGQVAAQRTYRNSLDEVAQAQERARRSQDAVSRARRQAREDIEDLNRSLRGAVLSEAEAANALDEAALALDQARTTGDLRKIREAELAYERAKLQVEETADATQDLRAETAEANAKGVEGSDLVQDALRDQAEAYQAVADAQEGVLAAQDGLKDAADAVKSAQDGVASALDGAKAAADALASANESLAAAQTKVASGGGGVAKQVTKLAPAAQAFVDAIKRLKPAFEALRLDVQQRLFAGLDKTVTHMWNSWEKQLHVTLGSFADTFNQFAKNLGSAVSTPTFISGIAAGAEGFRQALEKIGTALTSKLVPVFGELSRAAGPFLSQLGDELAEIVTRFSDWVLQGEKTGGLTRFFDRAAAAMRDIFDIGGEVAEIIGSLFEVITGKNTSTNKTPLESFKASLATVSDWLKDPQNQQRLREIIERFKEFIPQALEWGRKLKDLAGDIADAIGKARGVIAELKQIKSDITAIIRSPVDATFDILDWLGLGGEVSLDQSLASVGEDLVNGLFAGIGQALVREANRIAGWFWSGPDSLIGRIKSGLGIASPSTVMMAVGVDLIQGLIEGVTQRLGALAAKAREIPGIVRNNVVGAGSWLVQKGRDAVTGAATGLRERFSQLRTTAGQIRTNVINALPNAGTWLVNVGRNAVTGVGTGIARMAGPLRSWAGQIRTWVQGALSNAHTWLTSAGVNAVIGLWNGIVSKGGWLWDRVVNFARTYVKQALENALIIFSPSKLTFGMGQYVAQGLALGIEDEGARVKAAADELAAFAVPDVSSTFGLGSDFDASVSRSLSVAENRQLVAKWAPGARGDRLLDALRDLIAFEYRNDPIAALTPAR</sequence>